<dbReference type="RefSeq" id="WP_253751570.1">
    <property type="nucleotide sequence ID" value="NZ_JAMZDZ010000001.1"/>
</dbReference>
<evidence type="ECO:0000256" key="1">
    <source>
        <dbReference type="SAM" id="MobiDB-lite"/>
    </source>
</evidence>
<keyword evidence="2" id="KW-0732">Signal</keyword>
<dbReference type="InterPro" id="IPR046450">
    <property type="entry name" value="PA_dom_sf"/>
</dbReference>
<feature type="signal peptide" evidence="2">
    <location>
        <begin position="1"/>
        <end position="27"/>
    </location>
</feature>
<sequence>MNHRRQSMRRVGVALVASAMLASVTSATISGTPAAAARSGAPQQFTAAQAGTAQPVTVPLITGDSVRLSAAGKPTAAGGRVTATAQPRPGGPTIKITATGSAGGVQRISALPADVARLGAAVDPGLFDVTWLAAHGYAAKDARLPVVVQYASTANPNTRFPGATIAKTNADHTAELALDLGQAASFWSAVAPGGRLGSGIARVWLKDHILGYATSPAYTATYPVTVTVHLAADKDHQVFACNAVRTTMCVMGVNLMGITGPAAGQAFTANLLGCADIDPCTTYGLQANVPSGTYWISGWVSFYDDAYDQNVLLEKPEVTVAGATDVTFEVAQARPISVQTPRPSSTYNAMLQDTRTLPDGRYASDLMFSSYGNHQYWVTPSDRVSTGQFRLELGWVGGATPVTMSIAGKGGQALHAMYPSYATFPGYPMYRLATRGAAGVVAAGEGTEADFAKVNARGKLVLLTVANSTGLQCFGGSLGAVMDWQLQNAIRAGAVGVLMDPETPSATPGEFCALPLRGDWILGEDPTPPMPFVSVTPSDAAALRARLTKGSVSVAYTDGGTATEIYDLKFYEQGEIPADQRLTVRSADLTPTKAVYRTDTAQDVLDSRVTSAFQPNEFLTGGVAEPFAAPTTRTEYTGPISPELVHRDELESPGMYQSSLRVYADTNRRTQEWAARPFVPGSPAEVPDVLAAQPGSWGTTLNPVQLCSYCRQGNTFYPIGYMESDRSLSSGLYGYDSASAHLYRDGVEVPQGSVAGLVAYTLPPESSAYRLATDYRLSSYGEVHTQWEFTSAAPAVNRPGAGSICIGTLVSDSTDPCAADPLVFVAYHFGDTPARGFTVEAYHQDPQAPRISGVQVWTSTDDGAHWTSATVRSTQGGYAVTPHVTGTGALSVRVVAVDAAGNRVDQTVLQAVRLS</sequence>
<reference evidence="4" key="1">
    <citation type="journal article" date="2019" name="Int. J. Syst. Evol. Microbiol.">
        <title>The Global Catalogue of Microorganisms (GCM) 10K type strain sequencing project: providing services to taxonomists for standard genome sequencing and annotation.</title>
        <authorList>
            <consortium name="The Broad Institute Genomics Platform"/>
            <consortium name="The Broad Institute Genome Sequencing Center for Infectious Disease"/>
            <person name="Wu L."/>
            <person name="Ma J."/>
        </authorList>
    </citation>
    <scope>NUCLEOTIDE SEQUENCE [LARGE SCALE GENOMIC DNA]</scope>
    <source>
        <strain evidence="4">CGMCC 4.7289</strain>
    </source>
</reference>
<evidence type="ECO:0008006" key="5">
    <source>
        <dbReference type="Google" id="ProtNLM"/>
    </source>
</evidence>
<accession>A0ABV8M0A7</accession>
<feature type="region of interest" description="Disordered" evidence="1">
    <location>
        <begin position="71"/>
        <end position="91"/>
    </location>
</feature>
<comment type="caution">
    <text evidence="3">The sequence shown here is derived from an EMBL/GenBank/DDBJ whole genome shotgun (WGS) entry which is preliminary data.</text>
</comment>
<dbReference type="SUPFAM" id="SSF52025">
    <property type="entry name" value="PA domain"/>
    <property type="match status" value="1"/>
</dbReference>
<keyword evidence="4" id="KW-1185">Reference proteome</keyword>
<protein>
    <recommendedName>
        <fullName evidence="5">PA domain-containing protein</fullName>
    </recommendedName>
</protein>
<evidence type="ECO:0000256" key="2">
    <source>
        <dbReference type="SAM" id="SignalP"/>
    </source>
</evidence>
<organism evidence="3 4">
    <name type="scientific">Hamadaea flava</name>
    <dbReference type="NCBI Taxonomy" id="1742688"/>
    <lineage>
        <taxon>Bacteria</taxon>
        <taxon>Bacillati</taxon>
        <taxon>Actinomycetota</taxon>
        <taxon>Actinomycetes</taxon>
        <taxon>Micromonosporales</taxon>
        <taxon>Micromonosporaceae</taxon>
        <taxon>Hamadaea</taxon>
    </lineage>
</organism>
<evidence type="ECO:0000313" key="4">
    <source>
        <dbReference type="Proteomes" id="UP001595816"/>
    </source>
</evidence>
<evidence type="ECO:0000313" key="3">
    <source>
        <dbReference type="EMBL" id="MFC4136122.1"/>
    </source>
</evidence>
<dbReference type="EMBL" id="JBHSAY010000029">
    <property type="protein sequence ID" value="MFC4136122.1"/>
    <property type="molecule type" value="Genomic_DNA"/>
</dbReference>
<name>A0ABV8M0A7_9ACTN</name>
<gene>
    <name evidence="3" type="ORF">ACFOZ4_36410</name>
</gene>
<feature type="chain" id="PRO_5046477504" description="PA domain-containing protein" evidence="2">
    <location>
        <begin position="28"/>
        <end position="915"/>
    </location>
</feature>
<dbReference type="Gene3D" id="3.50.30.30">
    <property type="match status" value="1"/>
</dbReference>
<dbReference type="Proteomes" id="UP001595816">
    <property type="component" value="Unassembled WGS sequence"/>
</dbReference>
<proteinExistence type="predicted"/>